<name>A0A6A4HL62_9AGAR</name>
<dbReference type="Proteomes" id="UP000799118">
    <property type="component" value="Unassembled WGS sequence"/>
</dbReference>
<keyword evidence="3" id="KW-1185">Reference proteome</keyword>
<evidence type="ECO:0000313" key="2">
    <source>
        <dbReference type="EMBL" id="KAE9398856.1"/>
    </source>
</evidence>
<reference evidence="2" key="1">
    <citation type="journal article" date="2019" name="Environ. Microbiol.">
        <title>Fungal ecological strategies reflected in gene transcription - a case study of two litter decomposers.</title>
        <authorList>
            <person name="Barbi F."/>
            <person name="Kohler A."/>
            <person name="Barry K."/>
            <person name="Baskaran P."/>
            <person name="Daum C."/>
            <person name="Fauchery L."/>
            <person name="Ihrmark K."/>
            <person name="Kuo A."/>
            <person name="LaButti K."/>
            <person name="Lipzen A."/>
            <person name="Morin E."/>
            <person name="Grigoriev I.V."/>
            <person name="Henrissat B."/>
            <person name="Lindahl B."/>
            <person name="Martin F."/>
        </authorList>
    </citation>
    <scope>NUCLEOTIDE SEQUENCE</scope>
    <source>
        <strain evidence="2">JB14</strain>
    </source>
</reference>
<proteinExistence type="predicted"/>
<accession>A0A6A4HL62</accession>
<dbReference type="OrthoDB" id="3363533at2759"/>
<organism evidence="2 3">
    <name type="scientific">Gymnopus androsaceus JB14</name>
    <dbReference type="NCBI Taxonomy" id="1447944"/>
    <lineage>
        <taxon>Eukaryota</taxon>
        <taxon>Fungi</taxon>
        <taxon>Dikarya</taxon>
        <taxon>Basidiomycota</taxon>
        <taxon>Agaricomycotina</taxon>
        <taxon>Agaricomycetes</taxon>
        <taxon>Agaricomycetidae</taxon>
        <taxon>Agaricales</taxon>
        <taxon>Marasmiineae</taxon>
        <taxon>Omphalotaceae</taxon>
        <taxon>Gymnopus</taxon>
    </lineage>
</organism>
<feature type="coiled-coil region" evidence="1">
    <location>
        <begin position="44"/>
        <end position="122"/>
    </location>
</feature>
<gene>
    <name evidence="2" type="ORF">BT96DRAFT_957442</name>
</gene>
<dbReference type="AlphaFoldDB" id="A0A6A4HL62"/>
<evidence type="ECO:0000256" key="1">
    <source>
        <dbReference type="SAM" id="Coils"/>
    </source>
</evidence>
<dbReference type="EMBL" id="ML769476">
    <property type="protein sequence ID" value="KAE9398856.1"/>
    <property type="molecule type" value="Genomic_DNA"/>
</dbReference>
<keyword evidence="1" id="KW-0175">Coiled coil</keyword>
<protein>
    <submittedName>
        <fullName evidence="2">Uncharacterized protein</fullName>
    </submittedName>
</protein>
<sequence length="238" mass="26414">MRRAQSVRLHSRTSLSTTANTGSAQLALNADDLGVLREGDESDADVLRKQLLEKDRECDRLKTNLSLLQSQLTLRPPVEHIQALEREYKDLELLLTRCMTEMERMKIREKMLERELARLAGDNWQMSLDIPPAAALTNTGTLAQALVPILVLLLTPLYPHPHPSLTAILTASPIQDEGATSTDPAALAAHIDKIRLLILGMETRLSKRETDLLRMVSRAEGEGKKWEDVARSGGGVRA</sequence>
<evidence type="ECO:0000313" key="3">
    <source>
        <dbReference type="Proteomes" id="UP000799118"/>
    </source>
</evidence>